<dbReference type="SUPFAM" id="SSF52374">
    <property type="entry name" value="Nucleotidylyl transferase"/>
    <property type="match status" value="1"/>
</dbReference>
<organism evidence="16 17">
    <name type="scientific">Deinococcus aetherius</name>
    <dbReference type="NCBI Taxonomy" id="200252"/>
    <lineage>
        <taxon>Bacteria</taxon>
        <taxon>Thermotogati</taxon>
        <taxon>Deinococcota</taxon>
        <taxon>Deinococci</taxon>
        <taxon>Deinococcales</taxon>
        <taxon>Deinococcaceae</taxon>
        <taxon>Deinococcus</taxon>
    </lineage>
</organism>
<dbReference type="Proteomes" id="UP001064971">
    <property type="component" value="Chromosome"/>
</dbReference>
<name>A0ABN6RI87_9DEIO</name>
<dbReference type="EMBL" id="AP026560">
    <property type="protein sequence ID" value="BDP42559.1"/>
    <property type="molecule type" value="Genomic_DNA"/>
</dbReference>
<dbReference type="InterPro" id="IPR014729">
    <property type="entry name" value="Rossmann-like_a/b/a_fold"/>
</dbReference>
<keyword evidence="9 14" id="KW-0274">FAD</keyword>
<evidence type="ECO:0000256" key="5">
    <source>
        <dbReference type="ARBA" id="ARBA00022679"/>
    </source>
</evidence>
<evidence type="ECO:0000256" key="2">
    <source>
        <dbReference type="ARBA" id="ARBA00005201"/>
    </source>
</evidence>
<dbReference type="InterPro" id="IPR002606">
    <property type="entry name" value="Riboflavin_kinase_bac"/>
</dbReference>
<evidence type="ECO:0000256" key="11">
    <source>
        <dbReference type="ARBA" id="ARBA00023268"/>
    </source>
</evidence>
<dbReference type="EC" id="2.7.1.26" evidence="14"/>
<dbReference type="SUPFAM" id="SSF82114">
    <property type="entry name" value="Riboflavin kinase-like"/>
    <property type="match status" value="1"/>
</dbReference>
<dbReference type="PIRSF" id="PIRSF004491">
    <property type="entry name" value="FAD_Synth"/>
    <property type="match status" value="1"/>
</dbReference>
<evidence type="ECO:0000256" key="14">
    <source>
        <dbReference type="PIRNR" id="PIRNR004491"/>
    </source>
</evidence>
<dbReference type="InterPro" id="IPR023468">
    <property type="entry name" value="Riboflavin_kinase"/>
</dbReference>
<dbReference type="InterPro" id="IPR015864">
    <property type="entry name" value="FAD_synthase"/>
</dbReference>
<dbReference type="PANTHER" id="PTHR22749">
    <property type="entry name" value="RIBOFLAVIN KINASE/FMN ADENYLYLTRANSFERASE"/>
    <property type="match status" value="1"/>
</dbReference>
<dbReference type="SMART" id="SM00904">
    <property type="entry name" value="Flavokinase"/>
    <property type="match status" value="1"/>
</dbReference>
<keyword evidence="8 14" id="KW-0418">Kinase</keyword>
<reference evidence="16" key="1">
    <citation type="submission" date="2022-07" db="EMBL/GenBank/DDBJ databases">
        <title>Complete Genome Sequence of the Radioresistant Bacterium Deinococcus aetherius ST0316, Isolated from the Air Dust collected in Lower Stratosphere above Japan.</title>
        <authorList>
            <person name="Satoh K."/>
            <person name="Hagiwara K."/>
            <person name="Katsumata K."/>
            <person name="Kubo A."/>
            <person name="Yokobori S."/>
            <person name="Yamagishi A."/>
            <person name="Oono Y."/>
            <person name="Narumi I."/>
        </authorList>
    </citation>
    <scope>NUCLEOTIDE SEQUENCE</scope>
    <source>
        <strain evidence="16">ST0316</strain>
    </source>
</reference>
<comment type="catalytic activity">
    <reaction evidence="13 14">
        <text>FMN + ATP + H(+) = FAD + diphosphate</text>
        <dbReference type="Rhea" id="RHEA:17237"/>
        <dbReference type="ChEBI" id="CHEBI:15378"/>
        <dbReference type="ChEBI" id="CHEBI:30616"/>
        <dbReference type="ChEBI" id="CHEBI:33019"/>
        <dbReference type="ChEBI" id="CHEBI:57692"/>
        <dbReference type="ChEBI" id="CHEBI:58210"/>
        <dbReference type="EC" id="2.7.7.2"/>
    </reaction>
</comment>
<dbReference type="NCBIfam" id="NF004160">
    <property type="entry name" value="PRK05627.1-3"/>
    <property type="match status" value="1"/>
</dbReference>
<proteinExistence type="inferred from homology"/>
<keyword evidence="7 14" id="KW-0547">Nucleotide-binding</keyword>
<evidence type="ECO:0000256" key="1">
    <source>
        <dbReference type="ARBA" id="ARBA00004726"/>
    </source>
</evidence>
<dbReference type="Gene3D" id="2.40.30.30">
    <property type="entry name" value="Riboflavin kinase-like"/>
    <property type="match status" value="1"/>
</dbReference>
<keyword evidence="11" id="KW-0511">Multifunctional enzyme</keyword>
<dbReference type="EC" id="2.7.7.2" evidence="14"/>
<dbReference type="Gene3D" id="3.40.50.620">
    <property type="entry name" value="HUPs"/>
    <property type="match status" value="1"/>
</dbReference>
<evidence type="ECO:0000313" key="16">
    <source>
        <dbReference type="EMBL" id="BDP42559.1"/>
    </source>
</evidence>
<keyword evidence="10 14" id="KW-0067">ATP-binding</keyword>
<evidence type="ECO:0000256" key="8">
    <source>
        <dbReference type="ARBA" id="ARBA00022777"/>
    </source>
</evidence>
<sequence length="303" mass="33576">MKTYVSPSQRPDTETVVAVGSFDGVHLGHQALIAQLKARAREHRVPSVVYTFDPPTRVLTQGVEFLSTLPEKLDLLARYGVDETVAVPFTAEFAARPKEAFLDDLRALHPRAIVVGEDFHFGRGRAGGVADLREVTREVVALPMHQLGGDDIKSTRIRELLKAGDVEGVQRLLGRHYDAQGVVVQGDRLGRTIGWPTANIRVPEGKALPLGVFAVVAITERGPHHQERHHGMANVGFRPTVNGTGRRFEVHLFDYEGDLYGEELQVKFFTRLRGEQKFGSLDELRAQIARDAEAARAALRDVR</sequence>
<feature type="domain" description="Riboflavin kinase" evidence="15">
    <location>
        <begin position="172"/>
        <end position="300"/>
    </location>
</feature>
<evidence type="ECO:0000256" key="10">
    <source>
        <dbReference type="ARBA" id="ARBA00022840"/>
    </source>
</evidence>
<keyword evidence="6 14" id="KW-0548">Nucleotidyltransferase</keyword>
<evidence type="ECO:0000256" key="3">
    <source>
        <dbReference type="ARBA" id="ARBA00022630"/>
    </source>
</evidence>
<comment type="pathway">
    <text evidence="2 14">Cofactor biosynthesis; FMN biosynthesis; FMN from riboflavin (ATP route): step 1/1.</text>
</comment>
<comment type="similarity">
    <text evidence="14">Belongs to the ribF family.</text>
</comment>
<dbReference type="InterPro" id="IPR023465">
    <property type="entry name" value="Riboflavin_kinase_dom_sf"/>
</dbReference>
<dbReference type="RefSeq" id="WP_264775251.1">
    <property type="nucleotide sequence ID" value="NZ_AP026560.1"/>
</dbReference>
<comment type="catalytic activity">
    <reaction evidence="12 14">
        <text>riboflavin + ATP = FMN + ADP + H(+)</text>
        <dbReference type="Rhea" id="RHEA:14357"/>
        <dbReference type="ChEBI" id="CHEBI:15378"/>
        <dbReference type="ChEBI" id="CHEBI:30616"/>
        <dbReference type="ChEBI" id="CHEBI:57986"/>
        <dbReference type="ChEBI" id="CHEBI:58210"/>
        <dbReference type="ChEBI" id="CHEBI:456216"/>
        <dbReference type="EC" id="2.7.1.26"/>
    </reaction>
</comment>
<comment type="pathway">
    <text evidence="1 14">Cofactor biosynthesis; FAD biosynthesis; FAD from FMN: step 1/1.</text>
</comment>
<dbReference type="NCBIfam" id="TIGR00083">
    <property type="entry name" value="ribF"/>
    <property type="match status" value="1"/>
</dbReference>
<evidence type="ECO:0000256" key="7">
    <source>
        <dbReference type="ARBA" id="ARBA00022741"/>
    </source>
</evidence>
<keyword evidence="4 14" id="KW-0288">FMN</keyword>
<evidence type="ECO:0000256" key="13">
    <source>
        <dbReference type="ARBA" id="ARBA00049494"/>
    </source>
</evidence>
<keyword evidence="17" id="KW-1185">Reference proteome</keyword>
<keyword evidence="3 14" id="KW-0285">Flavoprotein</keyword>
<evidence type="ECO:0000256" key="9">
    <source>
        <dbReference type="ARBA" id="ARBA00022827"/>
    </source>
</evidence>
<dbReference type="Pfam" id="PF06574">
    <property type="entry name" value="FAD_syn"/>
    <property type="match status" value="1"/>
</dbReference>
<keyword evidence="5 14" id="KW-0808">Transferase</keyword>
<gene>
    <name evidence="16" type="ORF">DAETH_25280</name>
</gene>
<evidence type="ECO:0000256" key="4">
    <source>
        <dbReference type="ARBA" id="ARBA00022643"/>
    </source>
</evidence>
<dbReference type="InterPro" id="IPR015865">
    <property type="entry name" value="Riboflavin_kinase_bac/euk"/>
</dbReference>
<dbReference type="Pfam" id="PF01687">
    <property type="entry name" value="Flavokinase"/>
    <property type="match status" value="1"/>
</dbReference>
<protein>
    <recommendedName>
        <fullName evidence="14">Riboflavin biosynthesis protein</fullName>
    </recommendedName>
    <domain>
        <recommendedName>
            <fullName evidence="14">Riboflavin kinase</fullName>
            <ecNumber evidence="14">2.7.1.26</ecNumber>
        </recommendedName>
        <alternativeName>
            <fullName evidence="14">Flavokinase</fullName>
        </alternativeName>
    </domain>
    <domain>
        <recommendedName>
            <fullName evidence="14">FMN adenylyltransferase</fullName>
            <ecNumber evidence="14">2.7.7.2</ecNumber>
        </recommendedName>
        <alternativeName>
            <fullName evidence="14">FAD pyrophosphorylase</fullName>
        </alternativeName>
        <alternativeName>
            <fullName evidence="14">FAD synthase</fullName>
        </alternativeName>
    </domain>
</protein>
<accession>A0ABN6RI87</accession>
<evidence type="ECO:0000256" key="12">
    <source>
        <dbReference type="ARBA" id="ARBA00047880"/>
    </source>
</evidence>
<dbReference type="PANTHER" id="PTHR22749:SF6">
    <property type="entry name" value="RIBOFLAVIN KINASE"/>
    <property type="match status" value="1"/>
</dbReference>
<evidence type="ECO:0000256" key="6">
    <source>
        <dbReference type="ARBA" id="ARBA00022695"/>
    </source>
</evidence>
<dbReference type="CDD" id="cd02064">
    <property type="entry name" value="FAD_synthetase_N"/>
    <property type="match status" value="1"/>
</dbReference>
<evidence type="ECO:0000313" key="17">
    <source>
        <dbReference type="Proteomes" id="UP001064971"/>
    </source>
</evidence>
<evidence type="ECO:0000259" key="15">
    <source>
        <dbReference type="SMART" id="SM00904"/>
    </source>
</evidence>